<evidence type="ECO:0000313" key="3">
    <source>
        <dbReference type="Proteomes" id="UP000672526"/>
    </source>
</evidence>
<reference evidence="2 3" key="1">
    <citation type="submission" date="2021-02" db="EMBL/GenBank/DDBJ databases">
        <authorList>
            <person name="Vanwijnsberghe S."/>
        </authorList>
    </citation>
    <scope>NUCLEOTIDE SEQUENCE [LARGE SCALE GENOMIC DNA]</scope>
    <source>
        <strain evidence="2 3">LMG 31837</strain>
    </source>
</reference>
<comment type="caution">
    <text evidence="2">The sequence shown here is derived from an EMBL/GenBank/DDBJ whole genome shotgun (WGS) entry which is preliminary data.</text>
</comment>
<organism evidence="2 3">
    <name type="scientific">Paraburkholderia haematera</name>
    <dbReference type="NCBI Taxonomy" id="2793077"/>
    <lineage>
        <taxon>Bacteria</taxon>
        <taxon>Pseudomonadati</taxon>
        <taxon>Pseudomonadota</taxon>
        <taxon>Betaproteobacteria</taxon>
        <taxon>Burkholderiales</taxon>
        <taxon>Burkholderiaceae</taxon>
        <taxon>Paraburkholderia</taxon>
    </lineage>
</organism>
<dbReference type="Proteomes" id="UP000672526">
    <property type="component" value="Unassembled WGS sequence"/>
</dbReference>
<gene>
    <name evidence="2" type="primary">pleD</name>
    <name evidence="2" type="ORF">R69888_06955</name>
</gene>
<dbReference type="InterPro" id="IPR000160">
    <property type="entry name" value="GGDEF_dom"/>
</dbReference>
<dbReference type="SUPFAM" id="SSF55073">
    <property type="entry name" value="Nucleotide cyclase"/>
    <property type="match status" value="1"/>
</dbReference>
<dbReference type="InterPro" id="IPR043128">
    <property type="entry name" value="Rev_trsase/Diguanyl_cyclase"/>
</dbReference>
<name>A0ABM8SXM1_9BURK</name>
<sequence>MAEADIARLGGKEFVVLLPQSALEAACAIGERVRTAIAGSAFEAGLGRLIEVTVSDGVLRFGRDGDTIDAM</sequence>
<dbReference type="Pfam" id="PF00990">
    <property type="entry name" value="GGDEF"/>
    <property type="match status" value="1"/>
</dbReference>
<proteinExistence type="predicted"/>
<dbReference type="InterPro" id="IPR029787">
    <property type="entry name" value="Nucleotide_cyclase"/>
</dbReference>
<protein>
    <submittedName>
        <fullName evidence="2">Response regulator PleD</fullName>
    </submittedName>
</protein>
<evidence type="ECO:0000259" key="1">
    <source>
        <dbReference type="PROSITE" id="PS50887"/>
    </source>
</evidence>
<keyword evidence="3" id="KW-1185">Reference proteome</keyword>
<dbReference type="PROSITE" id="PS50887">
    <property type="entry name" value="GGDEF"/>
    <property type="match status" value="1"/>
</dbReference>
<feature type="domain" description="GGDEF" evidence="1">
    <location>
        <begin position="1"/>
        <end position="71"/>
    </location>
</feature>
<dbReference type="RefSeq" id="WP_328822025.1">
    <property type="nucleotide sequence ID" value="NZ_CAJNBK010000051.1"/>
</dbReference>
<evidence type="ECO:0000313" key="2">
    <source>
        <dbReference type="EMBL" id="CAE6840499.1"/>
    </source>
</evidence>
<dbReference type="EMBL" id="CAJNBK010000051">
    <property type="protein sequence ID" value="CAE6840499.1"/>
    <property type="molecule type" value="Genomic_DNA"/>
</dbReference>
<dbReference type="Gene3D" id="3.30.70.270">
    <property type="match status" value="1"/>
</dbReference>
<accession>A0ABM8SXM1</accession>